<dbReference type="KEGG" id="cdes:C0J27_05580"/>
<evidence type="ECO:0000313" key="2">
    <source>
        <dbReference type="EMBL" id="AXK61172.1"/>
    </source>
</evidence>
<organism evidence="2 3">
    <name type="scientific">Candidatus Chromulinivorax destructor</name>
    <dbReference type="NCBI Taxonomy" id="2066483"/>
    <lineage>
        <taxon>Bacteria</taxon>
        <taxon>Candidatus Babelota</taxon>
        <taxon>Candidatus Babeliae</taxon>
        <taxon>Candidatus Babeliales</taxon>
        <taxon>Candidatus Chromulinivoraceae</taxon>
        <taxon>Candidatus Chromulinivorax</taxon>
    </lineage>
</organism>
<reference evidence="2 3" key="1">
    <citation type="submission" date="2017-12" db="EMBL/GenBank/DDBJ databases">
        <title>Chromulinavorax destructans is a abundant pathogen of dominant heterotrophic picoflagllates.</title>
        <authorList>
            <person name="Deeg C.M."/>
            <person name="Zimmer M."/>
            <person name="Suttle C.A."/>
        </authorList>
    </citation>
    <scope>NUCLEOTIDE SEQUENCE [LARGE SCALE GENOMIC DNA]</scope>
    <source>
        <strain evidence="2 3">SeV1</strain>
    </source>
</reference>
<evidence type="ECO:0000256" key="1">
    <source>
        <dbReference type="SAM" id="SignalP"/>
    </source>
</evidence>
<dbReference type="OrthoDB" id="9787204at2"/>
<feature type="signal peptide" evidence="1">
    <location>
        <begin position="1"/>
        <end position="20"/>
    </location>
</feature>
<sequence>MNIKKIVCSFLLLASGNFFASVGPILSIVPKEGTTLPTSMLPGYNVQAYYTVTNRTRKNLQNLYVANLPSNVEQITTGGLYPDSLGAVFNLAPGASGTLELNISGPTQNSATKYLFIATSGGTSGSGTAYPLQVVESAWLPISVSYEIIYTADVADNPSAFVQAYKEGGTNPITEQQWQDYDPPTGYTKNTTRYLQFQESMYITSPGYPNGVTTYIETEDGYTWGLISNVVNAMWPYSISMYPGTDDDPFLAGNIVTAPVAGGLKVTANYKAQQMKFYACENGVAPGTPGAVPILRYFIIDPWGNKYIMHASDYSTPSAVTAAFEAAVLPTGWTKSPEYLTEDFILYPAQGVGNTYEYNLVRDNQNNTYHQMYWSPTGATTVTSQVQGTGMPIWGGLSNDSLTINNGFNNVVYGGGGVNQFIFPILDNADNSNIGTNTIMGFNPAGGDTLNFQGATYTYLLTPIGVQISVGQVGLKVILSGIFTFETDWVIES</sequence>
<accession>A0A345ZD05</accession>
<keyword evidence="3" id="KW-1185">Reference proteome</keyword>
<dbReference type="InterPro" id="IPR011049">
    <property type="entry name" value="Serralysin-like_metalloprot_C"/>
</dbReference>
<evidence type="ECO:0000313" key="3">
    <source>
        <dbReference type="Proteomes" id="UP000254834"/>
    </source>
</evidence>
<proteinExistence type="predicted"/>
<dbReference type="SUPFAM" id="SSF51120">
    <property type="entry name" value="beta-Roll"/>
    <property type="match status" value="1"/>
</dbReference>
<protein>
    <submittedName>
        <fullName evidence="2">Uncharacterized protein</fullName>
    </submittedName>
</protein>
<dbReference type="EMBL" id="CP025544">
    <property type="protein sequence ID" value="AXK61172.1"/>
    <property type="molecule type" value="Genomic_DNA"/>
</dbReference>
<name>A0A345ZD05_9BACT</name>
<dbReference type="Proteomes" id="UP000254834">
    <property type="component" value="Chromosome"/>
</dbReference>
<feature type="chain" id="PRO_5017038811" evidence="1">
    <location>
        <begin position="21"/>
        <end position="493"/>
    </location>
</feature>
<gene>
    <name evidence="2" type="ORF">C0J27_05580</name>
</gene>
<dbReference type="AlphaFoldDB" id="A0A345ZD05"/>
<keyword evidence="1" id="KW-0732">Signal</keyword>